<accession>A0A517ZWW0</accession>
<dbReference type="Gene3D" id="1.25.40.20">
    <property type="entry name" value="Ankyrin repeat-containing domain"/>
    <property type="match status" value="2"/>
</dbReference>
<dbReference type="KEGG" id="sdyn:Mal52_55110"/>
<name>A0A517ZWW0_9PLAN</name>
<dbReference type="InterPro" id="IPR036770">
    <property type="entry name" value="Ankyrin_rpt-contain_sf"/>
</dbReference>
<dbReference type="SUPFAM" id="SSF48403">
    <property type="entry name" value="Ankyrin repeat"/>
    <property type="match status" value="1"/>
</dbReference>
<dbReference type="PROSITE" id="PS51257">
    <property type="entry name" value="PROKAR_LIPOPROTEIN"/>
    <property type="match status" value="1"/>
</dbReference>
<organism evidence="4 5">
    <name type="scientific">Symmachiella dynata</name>
    <dbReference type="NCBI Taxonomy" id="2527995"/>
    <lineage>
        <taxon>Bacteria</taxon>
        <taxon>Pseudomonadati</taxon>
        <taxon>Planctomycetota</taxon>
        <taxon>Planctomycetia</taxon>
        <taxon>Planctomycetales</taxon>
        <taxon>Planctomycetaceae</taxon>
        <taxon>Symmachiella</taxon>
    </lineage>
</organism>
<dbReference type="PROSITE" id="PS50297">
    <property type="entry name" value="ANK_REP_REGION"/>
    <property type="match status" value="1"/>
</dbReference>
<keyword evidence="5" id="KW-1185">Reference proteome</keyword>
<dbReference type="InterPro" id="IPR002110">
    <property type="entry name" value="Ankyrin_rpt"/>
</dbReference>
<dbReference type="PROSITE" id="PS50088">
    <property type="entry name" value="ANK_REPEAT"/>
    <property type="match status" value="1"/>
</dbReference>
<dbReference type="Proteomes" id="UP000319383">
    <property type="component" value="Chromosome"/>
</dbReference>
<proteinExistence type="predicted"/>
<keyword evidence="2 3" id="KW-0040">ANK repeat</keyword>
<dbReference type="Pfam" id="PF00023">
    <property type="entry name" value="Ank"/>
    <property type="match status" value="1"/>
</dbReference>
<gene>
    <name evidence="4" type="ORF">Mal52_55110</name>
</gene>
<evidence type="ECO:0000313" key="4">
    <source>
        <dbReference type="EMBL" id="QDU46983.1"/>
    </source>
</evidence>
<evidence type="ECO:0000256" key="2">
    <source>
        <dbReference type="ARBA" id="ARBA00023043"/>
    </source>
</evidence>
<dbReference type="AlphaFoldDB" id="A0A517ZWW0"/>
<dbReference type="PANTHER" id="PTHR24171:SF9">
    <property type="entry name" value="ANKYRIN REPEAT DOMAIN-CONTAINING PROTEIN 39"/>
    <property type="match status" value="1"/>
</dbReference>
<dbReference type="PANTHER" id="PTHR24171">
    <property type="entry name" value="ANKYRIN REPEAT DOMAIN-CONTAINING PROTEIN 39-RELATED"/>
    <property type="match status" value="1"/>
</dbReference>
<dbReference type="RefSeq" id="WP_145379571.1">
    <property type="nucleotide sequence ID" value="NZ_CP036270.1"/>
</dbReference>
<dbReference type="SMART" id="SM00248">
    <property type="entry name" value="ANK"/>
    <property type="match status" value="4"/>
</dbReference>
<dbReference type="Pfam" id="PF12796">
    <property type="entry name" value="Ank_2"/>
    <property type="match status" value="1"/>
</dbReference>
<protein>
    <submittedName>
        <fullName evidence="4">Ankyrin repeats (3 copies)</fullName>
    </submittedName>
</protein>
<dbReference type="OrthoDB" id="275927at2"/>
<sequence length="230" mass="25583">MRWFYAVLMTAMIFITGCGGSAGGVHVWDAVEQNDAAGIKTYSNAEGDLDIRNFGGETPLFLALSLKHFESYKALLECGADPNIIMSKQRVVTHWAAMEGDAKWLKLALEHGADPNLVNIGSGPPPEGTPLHFAIGRHIDNIKLLIQYGADIDKPDYLNCSPITQAAMQNEFEVVILLLESGADYKSARCGGRTFQEIMDERKLIKGKYFDRPEVQDQLRAIETWLEEHK</sequence>
<evidence type="ECO:0000256" key="1">
    <source>
        <dbReference type="ARBA" id="ARBA00022737"/>
    </source>
</evidence>
<evidence type="ECO:0000256" key="3">
    <source>
        <dbReference type="PROSITE-ProRule" id="PRU00023"/>
    </source>
</evidence>
<keyword evidence="1" id="KW-0677">Repeat</keyword>
<dbReference type="EMBL" id="CP036276">
    <property type="protein sequence ID" value="QDU46983.1"/>
    <property type="molecule type" value="Genomic_DNA"/>
</dbReference>
<reference evidence="4 5" key="1">
    <citation type="submission" date="2019-02" db="EMBL/GenBank/DDBJ databases">
        <title>Deep-cultivation of Planctomycetes and their phenomic and genomic characterization uncovers novel biology.</title>
        <authorList>
            <person name="Wiegand S."/>
            <person name="Jogler M."/>
            <person name="Boedeker C."/>
            <person name="Pinto D."/>
            <person name="Vollmers J."/>
            <person name="Rivas-Marin E."/>
            <person name="Kohn T."/>
            <person name="Peeters S.H."/>
            <person name="Heuer A."/>
            <person name="Rast P."/>
            <person name="Oberbeckmann S."/>
            <person name="Bunk B."/>
            <person name="Jeske O."/>
            <person name="Meyerdierks A."/>
            <person name="Storesund J.E."/>
            <person name="Kallscheuer N."/>
            <person name="Luecker S."/>
            <person name="Lage O.M."/>
            <person name="Pohl T."/>
            <person name="Merkel B.J."/>
            <person name="Hornburger P."/>
            <person name="Mueller R.-W."/>
            <person name="Bruemmer F."/>
            <person name="Labrenz M."/>
            <person name="Spormann A.M."/>
            <person name="Op den Camp H."/>
            <person name="Overmann J."/>
            <person name="Amann R."/>
            <person name="Jetten M.S.M."/>
            <person name="Mascher T."/>
            <person name="Medema M.H."/>
            <person name="Devos D.P."/>
            <person name="Kaster A.-K."/>
            <person name="Ovreas L."/>
            <person name="Rohde M."/>
            <person name="Galperin M.Y."/>
            <person name="Jogler C."/>
        </authorList>
    </citation>
    <scope>NUCLEOTIDE SEQUENCE [LARGE SCALE GENOMIC DNA]</scope>
    <source>
        <strain evidence="4 5">Mal52</strain>
    </source>
</reference>
<evidence type="ECO:0000313" key="5">
    <source>
        <dbReference type="Proteomes" id="UP000319383"/>
    </source>
</evidence>
<feature type="repeat" description="ANK" evidence="3">
    <location>
        <begin position="55"/>
        <end position="87"/>
    </location>
</feature>